<gene>
    <name evidence="2" type="ORF">PR048_001976</name>
</gene>
<sequence>MKPIDDACLPQHKLLMLGGSNGRNVKKMERLISEDLISYRGKPQLEKIKEHDESDVFKPENLLHHLQDVGRRLKQSCQNYVKETVYSLLTLLRNFLLKLANMSCQSLHCNQGQFLNIVSVFSLRRELQNKAIEKYSCTESHIDDYWNYFFELKNSMGETRLPTVAILVKAALALSHGSGDVQQGRRKKREKGQTDSLKKPTDSGQQEFDRSRTCASKAAGGAQFEEGRRKCSEGTLRQLQNTCVIIGKIIKHAGKYNSQLR</sequence>
<dbReference type="EMBL" id="JARBHB010000001">
    <property type="protein sequence ID" value="KAJ8896632.1"/>
    <property type="molecule type" value="Genomic_DNA"/>
</dbReference>
<dbReference type="Proteomes" id="UP001159363">
    <property type="component" value="Chromosome 1"/>
</dbReference>
<comment type="caution">
    <text evidence="2">The sequence shown here is derived from an EMBL/GenBank/DDBJ whole genome shotgun (WGS) entry which is preliminary data.</text>
</comment>
<proteinExistence type="predicted"/>
<feature type="region of interest" description="Disordered" evidence="1">
    <location>
        <begin position="179"/>
        <end position="212"/>
    </location>
</feature>
<organism evidence="2 3">
    <name type="scientific">Dryococelus australis</name>
    <dbReference type="NCBI Taxonomy" id="614101"/>
    <lineage>
        <taxon>Eukaryota</taxon>
        <taxon>Metazoa</taxon>
        <taxon>Ecdysozoa</taxon>
        <taxon>Arthropoda</taxon>
        <taxon>Hexapoda</taxon>
        <taxon>Insecta</taxon>
        <taxon>Pterygota</taxon>
        <taxon>Neoptera</taxon>
        <taxon>Polyneoptera</taxon>
        <taxon>Phasmatodea</taxon>
        <taxon>Verophasmatodea</taxon>
        <taxon>Anareolatae</taxon>
        <taxon>Phasmatidae</taxon>
        <taxon>Eurycanthinae</taxon>
        <taxon>Dryococelus</taxon>
    </lineage>
</organism>
<reference evidence="2 3" key="1">
    <citation type="submission" date="2023-02" db="EMBL/GenBank/DDBJ databases">
        <title>LHISI_Scaffold_Assembly.</title>
        <authorList>
            <person name="Stuart O.P."/>
            <person name="Cleave R."/>
            <person name="Magrath M.J.L."/>
            <person name="Mikheyev A.S."/>
        </authorList>
    </citation>
    <scope>NUCLEOTIDE SEQUENCE [LARGE SCALE GENOMIC DNA]</scope>
    <source>
        <strain evidence="2">Daus_M_001</strain>
        <tissue evidence="2">Leg muscle</tissue>
    </source>
</reference>
<evidence type="ECO:0000313" key="3">
    <source>
        <dbReference type="Proteomes" id="UP001159363"/>
    </source>
</evidence>
<feature type="compositionally biased region" description="Basic and acidic residues" evidence="1">
    <location>
        <begin position="191"/>
        <end position="212"/>
    </location>
</feature>
<evidence type="ECO:0000256" key="1">
    <source>
        <dbReference type="SAM" id="MobiDB-lite"/>
    </source>
</evidence>
<protein>
    <submittedName>
        <fullName evidence="2">Uncharacterized protein</fullName>
    </submittedName>
</protein>
<keyword evidence="3" id="KW-1185">Reference proteome</keyword>
<evidence type="ECO:0000313" key="2">
    <source>
        <dbReference type="EMBL" id="KAJ8896632.1"/>
    </source>
</evidence>
<name>A0ABQ9IJL1_9NEOP</name>
<accession>A0ABQ9IJL1</accession>